<feature type="chain" id="PRO_5045092221" evidence="1">
    <location>
        <begin position="34"/>
        <end position="282"/>
    </location>
</feature>
<dbReference type="InterPro" id="IPR006869">
    <property type="entry name" value="DUF547"/>
</dbReference>
<accession>A0ABT2VMQ2</accession>
<dbReference type="PANTHER" id="PTHR46361:SF3">
    <property type="entry name" value="ELECTRON CARRIER_ PROTEIN DISULFIDE OXIDOREDUCTASE"/>
    <property type="match status" value="1"/>
</dbReference>
<proteinExistence type="predicted"/>
<evidence type="ECO:0000259" key="2">
    <source>
        <dbReference type="Pfam" id="PF04784"/>
    </source>
</evidence>
<dbReference type="Pfam" id="PF04784">
    <property type="entry name" value="DUF547"/>
    <property type="match status" value="1"/>
</dbReference>
<evidence type="ECO:0000313" key="3">
    <source>
        <dbReference type="EMBL" id="MCU7553259.1"/>
    </source>
</evidence>
<dbReference type="PANTHER" id="PTHR46361">
    <property type="entry name" value="ELECTRON CARRIER/ PROTEIN DISULFIDE OXIDOREDUCTASE"/>
    <property type="match status" value="1"/>
</dbReference>
<evidence type="ECO:0000313" key="4">
    <source>
        <dbReference type="Proteomes" id="UP001209257"/>
    </source>
</evidence>
<comment type="caution">
    <text evidence="3">The sequence shown here is derived from an EMBL/GenBank/DDBJ whole genome shotgun (WGS) entry which is preliminary data.</text>
</comment>
<keyword evidence="1" id="KW-0732">Signal</keyword>
<organism evidence="3 4">
    <name type="scientific">Alteromonas salexigens</name>
    <dbReference type="NCBI Taxonomy" id="2982530"/>
    <lineage>
        <taxon>Bacteria</taxon>
        <taxon>Pseudomonadati</taxon>
        <taxon>Pseudomonadota</taxon>
        <taxon>Gammaproteobacteria</taxon>
        <taxon>Alteromonadales</taxon>
        <taxon>Alteromonadaceae</taxon>
        <taxon>Alteromonas/Salinimonas group</taxon>
        <taxon>Alteromonas</taxon>
    </lineage>
</organism>
<keyword evidence="4" id="KW-1185">Reference proteome</keyword>
<sequence>MTGVANRQCAAKRYKPARFTAVLWLLVGSLVSAAVSAEGTLHDDWTRLLQAHVVATPNGHSTQVDYAGMAAESARLAAYLKQLAAVTPSQYQQWNESRQLAFLINAYNAHTVALVLQHYPDIDSIRDIGGWFSSPWSQGIAPLLGATRSLDEIEHKMIRGEKGFGEPRIHFAVNCASIGCPALRREAYTGAGLDIQLEDQTQRFLADSSRNRFTDGTLQVSEIFKWYRQDFTQGWRGLNSLAAFLAHYAEALSLTPEQTQQLQNRAVKIEYLDYNWTLNDTQ</sequence>
<evidence type="ECO:0000256" key="1">
    <source>
        <dbReference type="SAM" id="SignalP"/>
    </source>
</evidence>
<protein>
    <submittedName>
        <fullName evidence="3">DUF547 domain-containing protein</fullName>
    </submittedName>
</protein>
<dbReference type="RefSeq" id="WP_262991964.1">
    <property type="nucleotide sequence ID" value="NZ_JAOTJC010000004.1"/>
</dbReference>
<dbReference type="EMBL" id="JAOTJC010000004">
    <property type="protein sequence ID" value="MCU7553259.1"/>
    <property type="molecule type" value="Genomic_DNA"/>
</dbReference>
<reference evidence="4" key="1">
    <citation type="submission" date="2023-07" db="EMBL/GenBank/DDBJ databases">
        <title>Study on multiphase classification of strain Alteromonas salexigens isolated from the Yellow Sea.</title>
        <authorList>
            <person name="Sun L."/>
        </authorList>
    </citation>
    <scope>NUCLEOTIDE SEQUENCE [LARGE SCALE GENOMIC DNA]</scope>
    <source>
        <strain evidence="4">ASW11-19</strain>
    </source>
</reference>
<feature type="domain" description="DUF547" evidence="2">
    <location>
        <begin position="92"/>
        <end position="205"/>
    </location>
</feature>
<dbReference type="Proteomes" id="UP001209257">
    <property type="component" value="Unassembled WGS sequence"/>
</dbReference>
<feature type="signal peptide" evidence="1">
    <location>
        <begin position="1"/>
        <end position="33"/>
    </location>
</feature>
<name>A0ABT2VMQ2_9ALTE</name>
<gene>
    <name evidence="3" type="ORF">OCL06_01455</name>
</gene>